<feature type="transmembrane region" description="Helical" evidence="1">
    <location>
        <begin position="57"/>
        <end position="79"/>
    </location>
</feature>
<name>Q3UEV8_MOUSE</name>
<reference evidence="2" key="2">
    <citation type="journal article" date="2000" name="Genome Res.">
        <title>Normalization and subtraction of cap-trapper-selected cDNAs to prepare full-length cDNA libraries for rapid discovery of new genes.</title>
        <authorList>
            <person name="Carninci P."/>
            <person name="Shibata Y."/>
            <person name="Hayatsu N."/>
            <person name="Sugahara Y."/>
            <person name="Shibata K."/>
            <person name="Itoh M."/>
            <person name="Konno H."/>
            <person name="Okazaki Y."/>
            <person name="Muramatsu M."/>
            <person name="Hayashizaki Y."/>
        </authorList>
    </citation>
    <scope>NUCLEOTIDE SEQUENCE</scope>
    <source>
        <strain evidence="2">C57BL/6J</strain>
        <tissue evidence="2">Retina</tissue>
    </source>
</reference>
<reference evidence="2" key="5">
    <citation type="journal article" date="2002" name="Nature">
        <title>Analysis of the mouse transcriptome based on functional annotation of 60,770 full-length cDNAs.</title>
        <authorList>
            <consortium name="The FANTOM Consortium and the RIKEN Genome Exploration Research Group Phase I and II Team"/>
        </authorList>
    </citation>
    <scope>NUCLEOTIDE SEQUENCE</scope>
    <source>
        <strain evidence="2">C57BL/6J</strain>
        <tissue evidence="2">Retina</tissue>
    </source>
</reference>
<reference evidence="2" key="8">
    <citation type="journal article" date="2005" name="Science">
        <title>Antisense Transcription in the Mammalian Transcriptome.</title>
        <authorList>
            <consortium name="RIKEN Genome Exploration Research Group and Genome Science Group (Genome Network Project Core Group) and the FANTOM Consortium"/>
        </authorList>
    </citation>
    <scope>NUCLEOTIDE SEQUENCE</scope>
    <source>
        <strain evidence="2">C57BL/6J</strain>
        <tissue evidence="2">Retina</tissue>
    </source>
</reference>
<protein>
    <submittedName>
        <fullName evidence="2">Uncharacterized protein</fullName>
    </submittedName>
</protein>
<sequence length="97" mass="10915">MYNTAPSQSQNLPGPMWWIVTTLSSLYHEFSGVAARLQCTKYIGTLPGRWRFSFESLALVSVLFLLKGILAIILGLLPISNTRNVCWRSMDLKLLPT</sequence>
<reference evidence="2" key="7">
    <citation type="journal article" date="2005" name="Science">
        <title>The Transcriptional Landscape of the Mammalian Genome.</title>
        <authorList>
            <consortium name="The FANTOM Consortium"/>
            <consortium name="Riken Genome Exploration Research Group and Genome Science Group (Genome Network Project Core Group)"/>
        </authorList>
    </citation>
    <scope>NUCLEOTIDE SEQUENCE</scope>
    <source>
        <strain evidence="2">C57BL/6J</strain>
        <tissue evidence="2">Retina</tissue>
    </source>
</reference>
<dbReference type="MGI" id="MGI:2444186">
    <property type="gene designation" value="3222401L13Rik"/>
</dbReference>
<keyword evidence="1" id="KW-0812">Transmembrane</keyword>
<keyword evidence="1" id="KW-0472">Membrane</keyword>
<proteinExistence type="evidence at transcript level"/>
<gene>
    <name evidence="3" type="primary">3222401L13Rik</name>
</gene>
<evidence type="ECO:0000256" key="1">
    <source>
        <dbReference type="SAM" id="Phobius"/>
    </source>
</evidence>
<reference evidence="2" key="3">
    <citation type="journal article" date="2000" name="Genome Res.">
        <title>RIKEN integrated sequence analysis (RISA) system--384-format sequencing pipeline with 384 multicapillary sequencer.</title>
        <authorList>
            <person name="Shibata K."/>
            <person name="Itoh M."/>
            <person name="Aizawa K."/>
            <person name="Nagaoka S."/>
            <person name="Sasaki N."/>
            <person name="Carninci P."/>
            <person name="Konno H."/>
            <person name="Akiyama J."/>
            <person name="Nishi K."/>
            <person name="Kitsunai T."/>
            <person name="Tashiro H."/>
            <person name="Itoh M."/>
            <person name="Sumi N."/>
            <person name="Ishii Y."/>
            <person name="Nakamura S."/>
            <person name="Hazama M."/>
            <person name="Nishine T."/>
            <person name="Harada A."/>
            <person name="Yamamoto R."/>
            <person name="Matsumoto H."/>
            <person name="Sakaguchi S."/>
            <person name="Ikegami T."/>
            <person name="Kashiwagi K."/>
            <person name="Fujiwake S."/>
            <person name="Inoue K."/>
            <person name="Togawa Y."/>
            <person name="Izawa M."/>
            <person name="Ohara E."/>
            <person name="Watahiki M."/>
            <person name="Yoneda Y."/>
            <person name="Ishikawa T."/>
            <person name="Ozawa K."/>
            <person name="Tanaka T."/>
            <person name="Matsuura S."/>
            <person name="Kawai J."/>
            <person name="Okazaki Y."/>
            <person name="Muramatsu M."/>
            <person name="Inoue Y."/>
            <person name="Kira A."/>
            <person name="Hayashizaki Y."/>
        </authorList>
    </citation>
    <scope>NUCLEOTIDE SEQUENCE</scope>
    <source>
        <strain evidence="2">C57BL/6J</strain>
        <tissue evidence="2">Retina</tissue>
    </source>
</reference>
<dbReference type="EMBL" id="AK149307">
    <property type="protein sequence ID" value="BAE28803.1"/>
    <property type="molecule type" value="mRNA"/>
</dbReference>
<accession>Q3UEV8</accession>
<dbReference type="AGR" id="MGI:2444186"/>
<organism evidence="2">
    <name type="scientific">Mus musculus</name>
    <name type="common">Mouse</name>
    <dbReference type="NCBI Taxonomy" id="10090"/>
    <lineage>
        <taxon>Eukaryota</taxon>
        <taxon>Metazoa</taxon>
        <taxon>Chordata</taxon>
        <taxon>Craniata</taxon>
        <taxon>Vertebrata</taxon>
        <taxon>Euteleostomi</taxon>
        <taxon>Mammalia</taxon>
        <taxon>Eutheria</taxon>
        <taxon>Euarchontoglires</taxon>
        <taxon>Glires</taxon>
        <taxon>Rodentia</taxon>
        <taxon>Myomorpha</taxon>
        <taxon>Muroidea</taxon>
        <taxon>Muridae</taxon>
        <taxon>Murinae</taxon>
        <taxon>Mus</taxon>
        <taxon>Mus</taxon>
    </lineage>
</organism>
<keyword evidence="1" id="KW-1133">Transmembrane helix</keyword>
<evidence type="ECO:0000313" key="3">
    <source>
        <dbReference type="MGI" id="MGI:2444186"/>
    </source>
</evidence>
<evidence type="ECO:0000313" key="2">
    <source>
        <dbReference type="EMBL" id="BAE28803.1"/>
    </source>
</evidence>
<dbReference type="AlphaFoldDB" id="Q3UEV8"/>
<reference evidence="2" key="1">
    <citation type="journal article" date="1999" name="Methods Enzymol.">
        <title>High-efficiency full-length cDNA cloning.</title>
        <authorList>
            <person name="Carninci P."/>
            <person name="Hayashizaki Y."/>
        </authorList>
    </citation>
    <scope>NUCLEOTIDE SEQUENCE</scope>
    <source>
        <strain evidence="2">C57BL/6J</strain>
        <tissue evidence="2">Retina</tissue>
    </source>
</reference>
<feature type="transmembrane region" description="Helical" evidence="1">
    <location>
        <begin position="16"/>
        <end position="37"/>
    </location>
</feature>
<reference evidence="2" key="6">
    <citation type="submission" date="2004-03" db="EMBL/GenBank/DDBJ databases">
        <authorList>
            <person name="Arakawa T."/>
            <person name="Carninci P."/>
            <person name="Fukuda S."/>
            <person name="Hashizume W."/>
            <person name="Hayashida K."/>
            <person name="Hori F."/>
            <person name="Iida J."/>
            <person name="Imamura K."/>
            <person name="Imotani K."/>
            <person name="Itoh M."/>
            <person name="Kanagawa S."/>
            <person name="Kawai J."/>
            <person name="Kojima M."/>
            <person name="Konno H."/>
            <person name="Murata M."/>
            <person name="Nakamura M."/>
            <person name="Ninomiya N."/>
            <person name="Nishiyori H."/>
            <person name="Nomura K."/>
            <person name="Ohno M."/>
            <person name="Sakazume N."/>
            <person name="Sano H."/>
            <person name="Sasaki D."/>
            <person name="Shibata K."/>
            <person name="Shiraki T."/>
            <person name="Tagami M."/>
            <person name="Tagami Y."/>
            <person name="Waki K."/>
            <person name="Watahiki A."/>
            <person name="Muramatsu M."/>
            <person name="Hayashizaki Y."/>
        </authorList>
    </citation>
    <scope>NUCLEOTIDE SEQUENCE</scope>
    <source>
        <strain evidence="2">C57BL/6J</strain>
        <tissue evidence="2">Retina</tissue>
    </source>
</reference>
<reference evidence="2" key="4">
    <citation type="journal article" date="2001" name="Nature">
        <title>Functional annotation of a full-length mouse cDNA collection.</title>
        <authorList>
            <consortium name="The RIKEN Genome Exploration Research Group Phase II Team and the FANTOM Consortium"/>
        </authorList>
    </citation>
    <scope>NUCLEOTIDE SEQUENCE</scope>
    <source>
        <strain evidence="2">C57BL/6J</strain>
        <tissue evidence="2">Retina</tissue>
    </source>
</reference>